<name>A0A3R9PAT5_9BACT</name>
<organism evidence="2 3">
    <name type="scientific">Hymenobacter rigui</name>
    <dbReference type="NCBI Taxonomy" id="334424"/>
    <lineage>
        <taxon>Bacteria</taxon>
        <taxon>Pseudomonadati</taxon>
        <taxon>Bacteroidota</taxon>
        <taxon>Cytophagia</taxon>
        <taxon>Cytophagales</taxon>
        <taxon>Hymenobacteraceae</taxon>
        <taxon>Hymenobacter</taxon>
    </lineage>
</organism>
<sequence length="123" mass="13198">MKILFLLLCTSLPLLSYTPQWHCIAAGETESSEQAGTCAAARAGLVVVPDAENKGYFQVQLPARHGALQVSVLDAQNHPVQPPQLVAAATVSLTLDTRQWPAGHYQLQVRSASGLISTSLHIR</sequence>
<evidence type="ECO:0000313" key="2">
    <source>
        <dbReference type="EMBL" id="RSK48063.1"/>
    </source>
</evidence>
<dbReference type="Proteomes" id="UP000273500">
    <property type="component" value="Unassembled WGS sequence"/>
</dbReference>
<evidence type="ECO:0008006" key="4">
    <source>
        <dbReference type="Google" id="ProtNLM"/>
    </source>
</evidence>
<accession>A0A3R9PAT5</accession>
<reference evidence="2 3" key="1">
    <citation type="submission" date="2018-12" db="EMBL/GenBank/DDBJ databases">
        <authorList>
            <person name="Feng G."/>
            <person name="Zhu H."/>
        </authorList>
    </citation>
    <scope>NUCLEOTIDE SEQUENCE [LARGE SCALE GENOMIC DNA]</scope>
    <source>
        <strain evidence="2 3">KCTC 12533</strain>
    </source>
</reference>
<evidence type="ECO:0000256" key="1">
    <source>
        <dbReference type="SAM" id="SignalP"/>
    </source>
</evidence>
<dbReference type="AlphaFoldDB" id="A0A3R9PAT5"/>
<keyword evidence="1" id="KW-0732">Signal</keyword>
<feature type="signal peptide" evidence="1">
    <location>
        <begin position="1"/>
        <end position="16"/>
    </location>
</feature>
<dbReference type="RefSeq" id="WP_125420674.1">
    <property type="nucleotide sequence ID" value="NZ_RWIT01000006.1"/>
</dbReference>
<feature type="chain" id="PRO_5018523450" description="T9SS C-terminal target domain-containing protein" evidence="1">
    <location>
        <begin position="17"/>
        <end position="123"/>
    </location>
</feature>
<gene>
    <name evidence="2" type="ORF">EI291_13325</name>
</gene>
<evidence type="ECO:0000313" key="3">
    <source>
        <dbReference type="Proteomes" id="UP000273500"/>
    </source>
</evidence>
<protein>
    <recommendedName>
        <fullName evidence="4">T9SS C-terminal target domain-containing protein</fullName>
    </recommendedName>
</protein>
<comment type="caution">
    <text evidence="2">The sequence shown here is derived from an EMBL/GenBank/DDBJ whole genome shotgun (WGS) entry which is preliminary data.</text>
</comment>
<proteinExistence type="predicted"/>
<dbReference type="EMBL" id="RWIT01000006">
    <property type="protein sequence ID" value="RSK48063.1"/>
    <property type="molecule type" value="Genomic_DNA"/>
</dbReference>
<keyword evidence="3" id="KW-1185">Reference proteome</keyword>